<sequence>MSQYFWIAVPAELFFQHCGETMEKHRAQAYVETINRRSGKRNIVKYSKENQSAFLESFSSADYHGFYLSTYPFADRETSVDSGVFYDSPVAEYTIAGSGGYETDRTREIIHLRQIMKQADKSAKAFFAALQRSLKKIPDLRDTLSSGNKNHFYLPTSKSIIPQNAHSRLITLPWEEHCLSKDLVYQQQ</sequence>
<name>A0A2X2JK12_SPHMU</name>
<dbReference type="GeneID" id="97180234"/>
<dbReference type="Proteomes" id="UP000251241">
    <property type="component" value="Unassembled WGS sequence"/>
</dbReference>
<dbReference type="RefSeq" id="WP_112376325.1">
    <property type="nucleotide sequence ID" value="NZ_CP069793.1"/>
</dbReference>
<reference evidence="1 2" key="1">
    <citation type="submission" date="2018-06" db="EMBL/GenBank/DDBJ databases">
        <authorList>
            <consortium name="Pathogen Informatics"/>
            <person name="Doyle S."/>
        </authorList>
    </citation>
    <scope>NUCLEOTIDE SEQUENCE [LARGE SCALE GENOMIC DNA]</scope>
    <source>
        <strain evidence="1 2">NCTC11343</strain>
    </source>
</reference>
<evidence type="ECO:0000313" key="2">
    <source>
        <dbReference type="Proteomes" id="UP000251241"/>
    </source>
</evidence>
<proteinExistence type="predicted"/>
<dbReference type="EMBL" id="UAUU01000011">
    <property type="protein sequence ID" value="SPZ94632.1"/>
    <property type="molecule type" value="Genomic_DNA"/>
</dbReference>
<gene>
    <name evidence="1" type="ORF">NCTC11343_05442</name>
</gene>
<organism evidence="1 2">
    <name type="scientific">Sphingobacterium multivorum</name>
    <dbReference type="NCBI Taxonomy" id="28454"/>
    <lineage>
        <taxon>Bacteria</taxon>
        <taxon>Pseudomonadati</taxon>
        <taxon>Bacteroidota</taxon>
        <taxon>Sphingobacteriia</taxon>
        <taxon>Sphingobacteriales</taxon>
        <taxon>Sphingobacteriaceae</taxon>
        <taxon>Sphingobacterium</taxon>
    </lineage>
</organism>
<evidence type="ECO:0000313" key="1">
    <source>
        <dbReference type="EMBL" id="SPZ94632.1"/>
    </source>
</evidence>
<protein>
    <submittedName>
        <fullName evidence="1">Uncharacterized protein</fullName>
    </submittedName>
</protein>
<dbReference type="AlphaFoldDB" id="A0A2X2JK12"/>
<accession>A0A2X2JK12</accession>